<feature type="region of interest" description="Disordered" evidence="2">
    <location>
        <begin position="1605"/>
        <end position="1629"/>
    </location>
</feature>
<feature type="region of interest" description="Disordered" evidence="2">
    <location>
        <begin position="1756"/>
        <end position="1775"/>
    </location>
</feature>
<dbReference type="SMART" id="SM01132">
    <property type="entry name" value="DIL"/>
    <property type="match status" value="1"/>
</dbReference>
<dbReference type="CDD" id="cd06789">
    <property type="entry name" value="PDZ_AFDN-like"/>
    <property type="match status" value="1"/>
</dbReference>
<dbReference type="GO" id="GO:0032880">
    <property type="term" value="P:regulation of protein localization"/>
    <property type="evidence" value="ECO:0007669"/>
    <property type="project" value="TreeGrafter"/>
</dbReference>
<feature type="compositionally biased region" description="Polar residues" evidence="2">
    <location>
        <begin position="2294"/>
        <end position="2303"/>
    </location>
</feature>
<dbReference type="RefSeq" id="XP_034234167.1">
    <property type="nucleotide sequence ID" value="XM_034378276.1"/>
</dbReference>
<feature type="compositionally biased region" description="Low complexity" evidence="2">
    <location>
        <begin position="2193"/>
        <end position="2219"/>
    </location>
</feature>
<dbReference type="PANTHER" id="PTHR10398">
    <property type="entry name" value="AFADIN"/>
    <property type="match status" value="1"/>
</dbReference>
<evidence type="ECO:0000256" key="2">
    <source>
        <dbReference type="SAM" id="MobiDB-lite"/>
    </source>
</evidence>
<dbReference type="FunFam" id="2.30.42.10:FF:000032">
    <property type="entry name" value="Afadin isoform A"/>
    <property type="match status" value="1"/>
</dbReference>
<dbReference type="Pfam" id="PF00788">
    <property type="entry name" value="RA"/>
    <property type="match status" value="2"/>
</dbReference>
<feature type="domain" description="Ras-associating" evidence="4">
    <location>
        <begin position="40"/>
        <end position="134"/>
    </location>
</feature>
<feature type="domain" description="PDZ" evidence="3">
    <location>
        <begin position="1009"/>
        <end position="1094"/>
    </location>
</feature>
<dbReference type="Gene3D" id="2.60.200.20">
    <property type="match status" value="1"/>
</dbReference>
<feature type="compositionally biased region" description="Low complexity" evidence="2">
    <location>
        <begin position="2400"/>
        <end position="2439"/>
    </location>
</feature>
<dbReference type="GeneID" id="117638898"/>
<dbReference type="OrthoDB" id="6260541at2759"/>
<feature type="compositionally biased region" description="Polar residues" evidence="2">
    <location>
        <begin position="520"/>
        <end position="543"/>
    </location>
</feature>
<dbReference type="Gene3D" id="3.10.20.90">
    <property type="entry name" value="Phosphatidylinositol 3-kinase Catalytic Subunit, Chain A, domain 1"/>
    <property type="match status" value="2"/>
</dbReference>
<dbReference type="GO" id="GO:0007165">
    <property type="term" value="P:signal transduction"/>
    <property type="evidence" value="ECO:0007669"/>
    <property type="project" value="InterPro"/>
</dbReference>
<feature type="region of interest" description="Disordered" evidence="2">
    <location>
        <begin position="2794"/>
        <end position="2824"/>
    </location>
</feature>
<dbReference type="SUPFAM" id="SSF50156">
    <property type="entry name" value="PDZ domain-like"/>
    <property type="match status" value="1"/>
</dbReference>
<feature type="compositionally biased region" description="Basic and acidic residues" evidence="2">
    <location>
        <begin position="2357"/>
        <end position="2379"/>
    </location>
</feature>
<evidence type="ECO:0000313" key="6">
    <source>
        <dbReference type="Proteomes" id="UP000515158"/>
    </source>
</evidence>
<feature type="domain" description="Dilute" evidence="5">
    <location>
        <begin position="661"/>
        <end position="903"/>
    </location>
</feature>
<feature type="region of interest" description="Disordered" evidence="2">
    <location>
        <begin position="1699"/>
        <end position="1720"/>
    </location>
</feature>
<evidence type="ECO:0000259" key="3">
    <source>
        <dbReference type="PROSITE" id="PS50106"/>
    </source>
</evidence>
<feature type="region of interest" description="Disordered" evidence="2">
    <location>
        <begin position="168"/>
        <end position="187"/>
    </location>
</feature>
<feature type="compositionally biased region" description="Polar residues" evidence="2">
    <location>
        <begin position="1950"/>
        <end position="1962"/>
    </location>
</feature>
<dbReference type="PROSITE" id="PS51126">
    <property type="entry name" value="DILUTE"/>
    <property type="match status" value="1"/>
</dbReference>
<dbReference type="InterPro" id="IPR037977">
    <property type="entry name" value="CBD_Afadin"/>
</dbReference>
<feature type="compositionally biased region" description="Polar residues" evidence="2">
    <location>
        <begin position="2122"/>
        <end position="2136"/>
    </location>
</feature>
<feature type="compositionally biased region" description="Polar residues" evidence="2">
    <location>
        <begin position="568"/>
        <end position="578"/>
    </location>
</feature>
<feature type="compositionally biased region" description="Basic and acidic residues" evidence="2">
    <location>
        <begin position="1700"/>
        <end position="1712"/>
    </location>
</feature>
<dbReference type="InterPro" id="IPR000253">
    <property type="entry name" value="FHA_dom"/>
</dbReference>
<feature type="region of interest" description="Disordered" evidence="2">
    <location>
        <begin position="2571"/>
        <end position="2717"/>
    </location>
</feature>
<dbReference type="Pfam" id="PF01843">
    <property type="entry name" value="DIL"/>
    <property type="match status" value="1"/>
</dbReference>
<gene>
    <name evidence="7" type="primary">LOC117638898</name>
</gene>
<dbReference type="SMART" id="SM00314">
    <property type="entry name" value="RA"/>
    <property type="match status" value="2"/>
</dbReference>
<dbReference type="InterPro" id="IPR036034">
    <property type="entry name" value="PDZ_sf"/>
</dbReference>
<protein>
    <submittedName>
        <fullName evidence="7">Uncharacterized protein LOC117638898 isoform X1</fullName>
    </submittedName>
</protein>
<dbReference type="GO" id="GO:0007155">
    <property type="term" value="P:cell adhesion"/>
    <property type="evidence" value="ECO:0007669"/>
    <property type="project" value="UniProtKB-KW"/>
</dbReference>
<feature type="compositionally biased region" description="Polar residues" evidence="2">
    <location>
        <begin position="1159"/>
        <end position="1175"/>
    </location>
</feature>
<feature type="compositionally biased region" description="Basic and acidic residues" evidence="2">
    <location>
        <begin position="2457"/>
        <end position="2502"/>
    </location>
</feature>
<feature type="compositionally biased region" description="Low complexity" evidence="2">
    <location>
        <begin position="1971"/>
        <end position="1987"/>
    </location>
</feature>
<feature type="region of interest" description="Disordered" evidence="2">
    <location>
        <begin position="1111"/>
        <end position="1178"/>
    </location>
</feature>
<dbReference type="CDD" id="cd15471">
    <property type="entry name" value="Myo5p-like_CBD_afadin"/>
    <property type="match status" value="1"/>
</dbReference>
<feature type="compositionally biased region" description="Basic and acidic residues" evidence="2">
    <location>
        <begin position="2798"/>
        <end position="2814"/>
    </location>
</feature>
<name>A0A6P8YJR2_THRPL</name>
<feature type="compositionally biased region" description="Low complexity" evidence="2">
    <location>
        <begin position="2664"/>
        <end position="2675"/>
    </location>
</feature>
<feature type="compositionally biased region" description="Basic and acidic residues" evidence="2">
    <location>
        <begin position="508"/>
        <end position="519"/>
    </location>
</feature>
<dbReference type="InterPro" id="IPR008984">
    <property type="entry name" value="SMAD_FHA_dom_sf"/>
</dbReference>
<dbReference type="PROSITE" id="PS50200">
    <property type="entry name" value="RA"/>
    <property type="match status" value="2"/>
</dbReference>
<feature type="compositionally biased region" description="Basic and acidic residues" evidence="2">
    <location>
        <begin position="2318"/>
        <end position="2338"/>
    </location>
</feature>
<feature type="compositionally biased region" description="Basic and acidic residues" evidence="2">
    <location>
        <begin position="1763"/>
        <end position="1774"/>
    </location>
</feature>
<feature type="region of interest" description="Disordered" evidence="2">
    <location>
        <begin position="2757"/>
        <end position="2780"/>
    </location>
</feature>
<feature type="region of interest" description="Disordered" evidence="2">
    <location>
        <begin position="1929"/>
        <end position="2559"/>
    </location>
</feature>
<accession>A0A6P8YJR2</accession>
<feature type="compositionally biased region" description="Polar residues" evidence="2">
    <location>
        <begin position="2511"/>
        <end position="2525"/>
    </location>
</feature>
<feature type="compositionally biased region" description="Basic and acidic residues" evidence="2">
    <location>
        <begin position="1640"/>
        <end position="1651"/>
    </location>
</feature>
<dbReference type="CDD" id="cd01781">
    <property type="entry name" value="RA2_Afadin"/>
    <property type="match status" value="1"/>
</dbReference>
<feature type="compositionally biased region" description="Polar residues" evidence="2">
    <location>
        <begin position="2003"/>
        <end position="2024"/>
    </location>
</feature>
<dbReference type="SUPFAM" id="SSF49879">
    <property type="entry name" value="SMAD/FHA domain"/>
    <property type="match status" value="1"/>
</dbReference>
<feature type="compositionally biased region" description="Polar residues" evidence="2">
    <location>
        <begin position="2676"/>
        <end position="2690"/>
    </location>
</feature>
<dbReference type="InParanoid" id="A0A6P8YJR2"/>
<feature type="domain" description="Ras-associating" evidence="4">
    <location>
        <begin position="238"/>
        <end position="346"/>
    </location>
</feature>
<feature type="compositionally biased region" description="Polar residues" evidence="2">
    <location>
        <begin position="2596"/>
        <end position="2632"/>
    </location>
</feature>
<dbReference type="PROSITE" id="PS50106">
    <property type="entry name" value="PDZ"/>
    <property type="match status" value="1"/>
</dbReference>
<sequence length="2824" mass="315732">MDAAAKKAADREALRHVIQQWNANRLDIFELSEPNEELEFHGVMRFYFQDSGQKVATKCIRVASDATSQAVIETLIEKFRPDMRMLSVPEYALYEIHENGDERRLGTEEKPLLVQLNWHKDDREGRFLLRRINDKTNASVTFQKMPANTFQEENTSFKRKLSKREKKMLKKQEKQNRIKNNENEENPAGVAGKLYTELPETSFTRSISNPEAVMRRRRQQKLEKKLQQFRSKDGGPDTGGTLKIYGEALCKDVPYKTLLLSIGDSAAQVVREMLAKYGLDREDPHVYCLVQVNTNIPESTNDSKEYHGGTNNREYILDDDECPLAILMNHPNSRGSIMFHVRRRPADYHPRKRKKKPQQAGKWGKDGLEGVDADGRYDDTYMPFFLELNPDGTDMMSATPQRHRLQLNVTEVGSERPVNGHQAMQSQSQCLTLHGPHVMPRHCVVAHTEGIVTVTPCSRDAETYVNNVRIYETTILQNGATVKFGRLHNFRFIDPNFEDRNRQRLAHEYSYDRQSREEPTSPSGVLNSTSGMPGGNSTQNYETTFDVDGNVETVSTSSLGNKDETRSQRSVCSSRDGNRLSNYERYPRGSDAILPAVLEFREETEEAFLHAIITDLDPNAVGLKLAPTYTLYLAARYRASTHYQPDLTPTERADRLTILLARVAAMIQNVIQERYSDSLSLAFWMANASELLHFLKSDRHVSAFSLDAQDILAEAVQMAFRNLVSCLQGELSAVMPSFMSERDDLQDEENGSVLQVLTNTMSLLRRCRVNAALTIQLFSQLFHFVNVWAFNCVVTSPSPASSVCFCSRAWGLRFKARLAQLEVWAERQGLELAADCHLARIIQAAHLLQAPKYTADDLATISSTCFKLNSLQLRALLTKYQPAPDEPRLSPELVENVVRVAENVADELARTDGREVQLTEEPLLQLPFLLPEDGYSCDVVRGVPQGLADFLAPLSHAALCRMTVQPTSSGLWTVYQMQEGHPGARSPSAMSNRSSGFQPAMQQQPEYQVIKLHKSNNGMGLSIVAAKGAGQDRLGIYIKSVVKGGAADIDGQLQAGDQLLKVDGQSLVGITQEKAAEYLVRTGPVVTLEVAKQGAIYHGLATLLSQPSPVMGRASSRPSSPLNCSGGNRLPTSISMGNIRPSYNERLPEWSNRPPPGVASSTLPRRPTSLGSNFRPNHRQYLSPFDTPSQYNCMNVDSWQNTLSPHTPSGNIGGIITPTFVVTPPEAETASNHTYLEVPANHNKCYNNPAPDEICECEKEALRSKQEATGLLKGNASNVEKSSPNSVNWKAEVIRRYRERLEQKQSQNVNPEEIKCHLTNGVHNIDKRENNVDICGSENGADSNSTCSTLEADWDSLSSSSHRINETRKPVSKDLERPQNEVCSVERGGPKVACCNNKDGKLTEEEKDTKIREVQEIVSSLESIPTTLDDAQVDRSSKYRVSFSSLDKVRENPLLKPFSSGVRWKEDFFSSMLNLDLAMLDENSCSSSCHSSLSLTQDVSPRDLIFGCGRVAALARHFSQLGESEACNVRRTKSEPDISPRTDKRRQDSDYTVVYSVGLKSVGFSVDQNSGGAPEVLDVDCNEDRVSLKDPSFDLEKVRLPEEIAGEDSRCISPSDHNSSGSEDSNSPWVQLRRLLQAESKRSEGSELNREDDLEELSDLKEEPVTNMWARMKKLVKGGSASGDDDCTSGQVSTSWMYKTDVKAKPEKSKPERKTKKKSTVSLDSSYLSFDVTANEPVIKNSVSENCLMSSVARDTQPSVFSRGERSRSEEALLQKKKPKRRVVFSCVQENSDGEKSPSIQRYSVTKPNFPENDSPSVRRYSVTKPVETRPKFPDAYIRTRTCQSVEDLPKKITENPVQRSLARQFVSMPHIMHPLYIGGHTHLIPIRANSDETICRHLHCTHLNSYYHPWPRRMSERDLPSRVLSEQNHNTSTLNGGRNILPPHAPIHSSKSVPSLNTGGHNDSPGMVNMGHGPMGPMSPISPIMGPGAGRPPHHEVFNPGYSRTSSTTSIPQGLRSRSSQNLADPRSPNGATLPPMGLGSRQMSNPSLQPPQQPPQSQHSPNGHSAGPDGERFYQNLSIYRNQDMHNGYPPQARGKLPSPQHPSGMPQPQQDRSPPHMQKNLQNMHNLRGSQSSLHRDRPASAYLPQNSPHTQIIPGMGGMQARSQSSRDMVQNAKLAEMQEEVRRRELRQQQGQQVQPLRPQMMSPLSPQQQQRLQGYPQAGPQVHPPPTAPKPGGGMPQRPPLPNDEVGFRDSPPPPPPPTSTHPLYKTSPAVDSRYSASSEGAPRGNFYQPNANNQGTLPGRHIQFNTATNPWDREEKEREQIRRREAARQWRDQQIAELSALPSRSPQQEEQLRALRMEREFQRRAEEAARHDDEEEDDQESPERNQGLLRLAQPTLTPQQQQHSPPQQQAQQSPPQNSQQHQQPPIQQVAQSRPYNQQNGIIGRTSVPPNEEKERQKRLDDMKRKQAEMEREREQQQAEERYREAQKQRREEEMRHHHQQQQRLSNQPPQSILNSPTKNHVQFNNSINSNNNNQQNNANRSGQYTSPLTGKHPAASHLRLENLVMNGPSTPQTPPQGYQHMNGYPNSPAAYNNNQNFHNEATSPTTPSGPQQRLDTLLHGSSPSDKTAFPPQPPERGSSYSIMMSQPNRQPPPSGPLSPSSSGGLQRSCLSTPGDQTTSSTKRVSFHDPGSSQPPPPPSTQPPPIREDPNHFINEAETMLASPKTPDGPGGIFVGSTPGVIGAQEVYRDPRQRRLAEQQQQQQKQQTSRVPEKLTFKEKMKMFAMETGEDGTPRDKVKISRAQRDIDTIASPAANNS</sequence>
<dbReference type="GO" id="GO:0005912">
    <property type="term" value="C:adherens junction"/>
    <property type="evidence" value="ECO:0007669"/>
    <property type="project" value="TreeGrafter"/>
</dbReference>
<dbReference type="Pfam" id="PF00498">
    <property type="entry name" value="FHA"/>
    <property type="match status" value="1"/>
</dbReference>
<dbReference type="FunFam" id="3.10.20.90:FF:000025">
    <property type="entry name" value="Afadin, adherens junction formation factor"/>
    <property type="match status" value="1"/>
</dbReference>
<dbReference type="Proteomes" id="UP000515158">
    <property type="component" value="Unplaced"/>
</dbReference>
<dbReference type="Gene3D" id="2.30.42.10">
    <property type="match status" value="1"/>
</dbReference>
<dbReference type="Pfam" id="PF00595">
    <property type="entry name" value="PDZ"/>
    <property type="match status" value="1"/>
</dbReference>
<feature type="region of interest" description="Disordered" evidence="2">
    <location>
        <begin position="508"/>
        <end position="578"/>
    </location>
</feature>
<feature type="compositionally biased region" description="Polar residues" evidence="2">
    <location>
        <begin position="1615"/>
        <end position="1629"/>
    </location>
</feature>
<dbReference type="InterPro" id="IPR001478">
    <property type="entry name" value="PDZ"/>
</dbReference>
<dbReference type="InterPro" id="IPR002710">
    <property type="entry name" value="Dilute_dom"/>
</dbReference>
<dbReference type="FunCoup" id="A0A6P8YJR2">
    <property type="interactions" value="432"/>
</dbReference>
<evidence type="ECO:0000256" key="1">
    <source>
        <dbReference type="ARBA" id="ARBA00022889"/>
    </source>
</evidence>
<feature type="compositionally biased region" description="Low complexity" evidence="2">
    <location>
        <begin position="2526"/>
        <end position="2548"/>
    </location>
</feature>
<keyword evidence="6" id="KW-1185">Reference proteome</keyword>
<dbReference type="InterPro" id="IPR000159">
    <property type="entry name" value="RA_dom"/>
</dbReference>
<evidence type="ECO:0000259" key="4">
    <source>
        <dbReference type="PROSITE" id="PS50200"/>
    </source>
</evidence>
<reference evidence="7" key="1">
    <citation type="submission" date="2025-08" db="UniProtKB">
        <authorList>
            <consortium name="RefSeq"/>
        </authorList>
    </citation>
    <scope>IDENTIFICATION</scope>
    <source>
        <tissue evidence="7">Total insect</tissue>
    </source>
</reference>
<feature type="region of interest" description="Disordered" evidence="2">
    <location>
        <begin position="346"/>
        <end position="369"/>
    </location>
</feature>
<feature type="compositionally biased region" description="Pro residues" evidence="2">
    <location>
        <begin position="2699"/>
        <end position="2711"/>
    </location>
</feature>
<evidence type="ECO:0000259" key="5">
    <source>
        <dbReference type="PROSITE" id="PS51126"/>
    </source>
</evidence>
<dbReference type="CDD" id="cd01782">
    <property type="entry name" value="RA1_Afadin"/>
    <property type="match status" value="1"/>
</dbReference>
<proteinExistence type="predicted"/>
<organism evidence="7">
    <name type="scientific">Thrips palmi</name>
    <name type="common">Melon thrips</name>
    <dbReference type="NCBI Taxonomy" id="161013"/>
    <lineage>
        <taxon>Eukaryota</taxon>
        <taxon>Metazoa</taxon>
        <taxon>Ecdysozoa</taxon>
        <taxon>Arthropoda</taxon>
        <taxon>Hexapoda</taxon>
        <taxon>Insecta</taxon>
        <taxon>Pterygota</taxon>
        <taxon>Neoptera</taxon>
        <taxon>Paraneoptera</taxon>
        <taxon>Thysanoptera</taxon>
        <taxon>Terebrantia</taxon>
        <taxon>Thripoidea</taxon>
        <taxon>Thripidae</taxon>
        <taxon>Thrips</taxon>
    </lineage>
</organism>
<feature type="compositionally biased region" description="Pro residues" evidence="2">
    <location>
        <begin position="2257"/>
        <end position="2266"/>
    </location>
</feature>
<feature type="region of interest" description="Disordered" evidence="2">
    <location>
        <begin position="1640"/>
        <end position="1659"/>
    </location>
</feature>
<keyword evidence="1" id="KW-0130">Cell adhesion</keyword>
<dbReference type="PANTHER" id="PTHR10398:SF2">
    <property type="entry name" value="AFADIN"/>
    <property type="match status" value="1"/>
</dbReference>
<dbReference type="GO" id="GO:0050839">
    <property type="term" value="F:cell adhesion molecule binding"/>
    <property type="evidence" value="ECO:0007669"/>
    <property type="project" value="TreeGrafter"/>
</dbReference>
<feature type="compositionally biased region" description="Polar residues" evidence="2">
    <location>
        <begin position="1798"/>
        <end position="1816"/>
    </location>
</feature>
<feature type="region of interest" description="Disordered" evidence="2">
    <location>
        <begin position="1789"/>
        <end position="1818"/>
    </location>
</feature>
<feature type="compositionally biased region" description="Basic and acidic residues" evidence="2">
    <location>
        <begin position="170"/>
        <end position="182"/>
    </location>
</feature>
<dbReference type="SMART" id="SM00228">
    <property type="entry name" value="PDZ"/>
    <property type="match status" value="1"/>
</dbReference>
<dbReference type="InterPro" id="IPR028842">
    <property type="entry name" value="Afadin"/>
</dbReference>
<feature type="compositionally biased region" description="Polar residues" evidence="2">
    <location>
        <begin position="1116"/>
        <end position="1136"/>
    </location>
</feature>
<dbReference type="CDD" id="cd22711">
    <property type="entry name" value="FHA_AFDN"/>
    <property type="match status" value="1"/>
</dbReference>
<dbReference type="SUPFAM" id="SSF54236">
    <property type="entry name" value="Ubiquitin-like"/>
    <property type="match status" value="2"/>
</dbReference>
<dbReference type="FunFam" id="3.10.20.90:FF:000033">
    <property type="entry name" value="afadin isoform X1"/>
    <property type="match status" value="1"/>
</dbReference>
<dbReference type="CTD" id="40620"/>
<dbReference type="InterPro" id="IPR029071">
    <property type="entry name" value="Ubiquitin-like_domsf"/>
</dbReference>
<evidence type="ECO:0000313" key="7">
    <source>
        <dbReference type="RefSeq" id="XP_034234167.1"/>
    </source>
</evidence>